<evidence type="ECO:0000313" key="1">
    <source>
        <dbReference type="EMBL" id="MPM80930.1"/>
    </source>
</evidence>
<proteinExistence type="predicted"/>
<dbReference type="InterPro" id="IPR036702">
    <property type="entry name" value="ComB-like_sf"/>
</dbReference>
<reference evidence="1" key="1">
    <citation type="submission" date="2019-08" db="EMBL/GenBank/DDBJ databases">
        <authorList>
            <person name="Kucharzyk K."/>
            <person name="Murdoch R.W."/>
            <person name="Higgins S."/>
            <person name="Loffler F."/>
        </authorList>
    </citation>
    <scope>NUCLEOTIDE SEQUENCE</scope>
</reference>
<dbReference type="EMBL" id="VSSQ01030407">
    <property type="protein sequence ID" value="MPM80930.1"/>
    <property type="molecule type" value="Genomic_DNA"/>
</dbReference>
<dbReference type="GO" id="GO:0000287">
    <property type="term" value="F:magnesium ion binding"/>
    <property type="evidence" value="ECO:0007669"/>
    <property type="project" value="InterPro"/>
</dbReference>
<dbReference type="AlphaFoldDB" id="A0A645CUU9"/>
<name>A0A645CUU9_9ZZZZ</name>
<dbReference type="Pfam" id="PF04029">
    <property type="entry name" value="2-ph_phosp"/>
    <property type="match status" value="1"/>
</dbReference>
<gene>
    <name evidence="1" type="primary">comB_11</name>
    <name evidence="1" type="ORF">SDC9_127981</name>
</gene>
<comment type="caution">
    <text evidence="1">The sequence shown here is derived from an EMBL/GenBank/DDBJ whole genome shotgun (WGS) entry which is preliminary data.</text>
</comment>
<accession>A0A645CUU9</accession>
<dbReference type="SUPFAM" id="SSF142823">
    <property type="entry name" value="ComB-like"/>
    <property type="match status" value="1"/>
</dbReference>
<dbReference type="EC" id="3.1.3.71" evidence="1"/>
<dbReference type="GO" id="GO:0050532">
    <property type="term" value="F:2-phosphosulfolactate phosphatase activity"/>
    <property type="evidence" value="ECO:0007669"/>
    <property type="project" value="UniProtKB-EC"/>
</dbReference>
<dbReference type="Gene3D" id="3.90.1560.10">
    <property type="entry name" value="ComB-like"/>
    <property type="match status" value="1"/>
</dbReference>
<dbReference type="InterPro" id="IPR005238">
    <property type="entry name" value="ComB-like"/>
</dbReference>
<organism evidence="1">
    <name type="scientific">bioreactor metagenome</name>
    <dbReference type="NCBI Taxonomy" id="1076179"/>
    <lineage>
        <taxon>unclassified sequences</taxon>
        <taxon>metagenomes</taxon>
        <taxon>ecological metagenomes</taxon>
    </lineage>
</organism>
<protein>
    <submittedName>
        <fullName evidence="1">2-phosphosulfolactate phosphatase</fullName>
        <ecNumber evidence="1">3.1.3.71</ecNumber>
    </submittedName>
</protein>
<keyword evidence="1" id="KW-0378">Hydrolase</keyword>
<sequence length="188" mass="20600">MADCSPAVIGVQAMENLEGKKVLFHSTNGTLGIQKLFEKNLTDIYVGTVLNRSAVMHVALEHALAENRPLCIVDSGRWNCTIATLDDAYCTAKLAQTVIDVLKRRNIPYELMDPVKIVLHLLPQFKDTYDAYIQSSTAIKCAAHIPPADVAACSADNISNCVPRIYGIDKFGCILIDCIHVPDMPLSK</sequence>